<sequence length="76" mass="8554">MTPKGETALNTAVKRNHLQIVKELLDAGADIGHVSKVGLRVIEYAILPGFYDICQLLFKQLTLEQKREIQDPETYA</sequence>
<proteinExistence type="predicted"/>
<evidence type="ECO:0000313" key="2">
    <source>
        <dbReference type="EMBL" id="JAU94804.1"/>
    </source>
</evidence>
<dbReference type="InterPro" id="IPR002110">
    <property type="entry name" value="Ankyrin_rpt"/>
</dbReference>
<dbReference type="SMART" id="SM00248">
    <property type="entry name" value="ANK"/>
    <property type="match status" value="1"/>
</dbReference>
<dbReference type="Gene3D" id="1.25.40.20">
    <property type="entry name" value="Ankyrin repeat-containing domain"/>
    <property type="match status" value="1"/>
</dbReference>
<dbReference type="PROSITE" id="PS50297">
    <property type="entry name" value="ANK_REP_REGION"/>
    <property type="match status" value="1"/>
</dbReference>
<dbReference type="PROSITE" id="PS50088">
    <property type="entry name" value="ANK_REPEAT"/>
    <property type="match status" value="1"/>
</dbReference>
<name>A0A1J3JRM9_NOCCA</name>
<dbReference type="Pfam" id="PF12796">
    <property type="entry name" value="Ank_2"/>
    <property type="match status" value="1"/>
</dbReference>
<dbReference type="EMBL" id="GEVM01011134">
    <property type="protein sequence ID" value="JAU94804.1"/>
    <property type="molecule type" value="Transcribed_RNA"/>
</dbReference>
<dbReference type="InterPro" id="IPR036770">
    <property type="entry name" value="Ankyrin_rpt-contain_sf"/>
</dbReference>
<dbReference type="AlphaFoldDB" id="A0A1J3JRM9"/>
<gene>
    <name evidence="2" type="ORF">MP_TR20803_c0_g1_i1_g.59031</name>
</gene>
<dbReference type="SUPFAM" id="SSF48403">
    <property type="entry name" value="Ankyrin repeat"/>
    <property type="match status" value="1"/>
</dbReference>
<accession>A0A1J3JRM9</accession>
<feature type="repeat" description="ANK" evidence="1">
    <location>
        <begin position="4"/>
        <end position="36"/>
    </location>
</feature>
<keyword evidence="1" id="KW-0040">ANK repeat</keyword>
<evidence type="ECO:0000256" key="1">
    <source>
        <dbReference type="PROSITE-ProRule" id="PRU00023"/>
    </source>
</evidence>
<organism evidence="2">
    <name type="scientific">Noccaea caerulescens</name>
    <name type="common">Alpine penny-cress</name>
    <name type="synonym">Thlaspi caerulescens</name>
    <dbReference type="NCBI Taxonomy" id="107243"/>
    <lineage>
        <taxon>Eukaryota</taxon>
        <taxon>Viridiplantae</taxon>
        <taxon>Streptophyta</taxon>
        <taxon>Embryophyta</taxon>
        <taxon>Tracheophyta</taxon>
        <taxon>Spermatophyta</taxon>
        <taxon>Magnoliopsida</taxon>
        <taxon>eudicotyledons</taxon>
        <taxon>Gunneridae</taxon>
        <taxon>Pentapetalae</taxon>
        <taxon>rosids</taxon>
        <taxon>malvids</taxon>
        <taxon>Brassicales</taxon>
        <taxon>Brassicaceae</taxon>
        <taxon>Coluteocarpeae</taxon>
        <taxon>Noccaea</taxon>
    </lineage>
</organism>
<reference evidence="2" key="1">
    <citation type="submission" date="2016-07" db="EMBL/GenBank/DDBJ databases">
        <title>De novo transcriptome assembly of four accessions of the metal hyperaccumulator plant Noccaea caerulescens.</title>
        <authorList>
            <person name="Blande D."/>
            <person name="Halimaa P."/>
            <person name="Tervahauta A.I."/>
            <person name="Aarts M.G."/>
            <person name="Karenlampi S.O."/>
        </authorList>
    </citation>
    <scope>NUCLEOTIDE SEQUENCE</scope>
</reference>
<protein>
    <submittedName>
        <fullName evidence="2">Uncharacterized protein</fullName>
    </submittedName>
</protein>